<sequence>MAADPDRSFASLAPFVVGLGLAVLGDLRALGGEICRGGFAVCYGHRL</sequence>
<evidence type="ECO:0000313" key="1">
    <source>
        <dbReference type="EMBL" id="QAA77419.1"/>
    </source>
</evidence>
<dbReference type="EMBL" id="CP034928">
    <property type="protein sequence ID" value="QAA77419.1"/>
    <property type="molecule type" value="Genomic_DNA"/>
</dbReference>
<evidence type="ECO:0000313" key="2">
    <source>
        <dbReference type="Proteomes" id="UP000287233"/>
    </source>
</evidence>
<proteinExistence type="predicted"/>
<name>A0A410FWG8_BIPS1</name>
<gene>
    <name evidence="1" type="ORF">BIP78_1655</name>
</gene>
<accession>A0A410FWG8</accession>
<dbReference type="AlphaFoldDB" id="A0A410FWG8"/>
<dbReference type="KEGG" id="bih:BIP78_1655"/>
<organism evidence="1 2">
    <name type="scientific">Bipolaricaulis sibiricus</name>
    <dbReference type="NCBI Taxonomy" id="2501609"/>
    <lineage>
        <taxon>Bacteria</taxon>
        <taxon>Candidatus Bipolaricaulota</taxon>
        <taxon>Candidatus Bipolaricaulia</taxon>
        <taxon>Candidatus Bipolaricaulales</taxon>
        <taxon>Candidatus Bipolaricaulaceae</taxon>
        <taxon>Candidatus Bipolaricaulis</taxon>
    </lineage>
</organism>
<dbReference type="Proteomes" id="UP000287233">
    <property type="component" value="Chromosome"/>
</dbReference>
<reference evidence="2" key="1">
    <citation type="submission" date="2018-12" db="EMBL/GenBank/DDBJ databases">
        <title>Complete genome sequence of an uncultured bacterium of the candidate phylum Bipolaricaulota.</title>
        <authorList>
            <person name="Kadnikov V.V."/>
            <person name="Mardanov A.V."/>
            <person name="Beletsky A.V."/>
            <person name="Frank Y.A."/>
            <person name="Karnachuk O.V."/>
            <person name="Ravin N.V."/>
        </authorList>
    </citation>
    <scope>NUCLEOTIDE SEQUENCE [LARGE SCALE GENOMIC DNA]</scope>
</reference>
<protein>
    <submittedName>
        <fullName evidence="1">Uncharacterized protein</fullName>
    </submittedName>
</protein>